<reference evidence="2 3" key="1">
    <citation type="submission" date="2019-02" db="EMBL/GenBank/DDBJ databases">
        <title>Deep-cultivation of Planctomycetes and their phenomic and genomic characterization uncovers novel biology.</title>
        <authorList>
            <person name="Wiegand S."/>
            <person name="Jogler M."/>
            <person name="Boedeker C."/>
            <person name="Pinto D."/>
            <person name="Vollmers J."/>
            <person name="Rivas-Marin E."/>
            <person name="Kohn T."/>
            <person name="Peeters S.H."/>
            <person name="Heuer A."/>
            <person name="Rast P."/>
            <person name="Oberbeckmann S."/>
            <person name="Bunk B."/>
            <person name="Jeske O."/>
            <person name="Meyerdierks A."/>
            <person name="Storesund J.E."/>
            <person name="Kallscheuer N."/>
            <person name="Luecker S."/>
            <person name="Lage O.M."/>
            <person name="Pohl T."/>
            <person name="Merkel B.J."/>
            <person name="Hornburger P."/>
            <person name="Mueller R.-W."/>
            <person name="Bruemmer F."/>
            <person name="Labrenz M."/>
            <person name="Spormann A.M."/>
            <person name="Op den Camp H."/>
            <person name="Overmann J."/>
            <person name="Amann R."/>
            <person name="Jetten M.S.M."/>
            <person name="Mascher T."/>
            <person name="Medema M.H."/>
            <person name="Devos D.P."/>
            <person name="Kaster A.-K."/>
            <person name="Ovreas L."/>
            <person name="Rohde M."/>
            <person name="Galperin M.Y."/>
            <person name="Jogler C."/>
        </authorList>
    </citation>
    <scope>NUCLEOTIDE SEQUENCE [LARGE SCALE GENOMIC DNA]</scope>
    <source>
        <strain evidence="2 3">Mal52</strain>
    </source>
</reference>
<feature type="signal peptide" evidence="1">
    <location>
        <begin position="1"/>
        <end position="22"/>
    </location>
</feature>
<sequence length="318" mass="35355" precursor="true">MWKPTSALSMVLILSQCGGAFAAEPTVGFQEKPGQVNVLISGQPAFTYVYQDDATLRPYFSNVHTPGNIRVTRKHPIDSQSEGGDHGTMHPGIWLAFGDINGADFWRNRAQVVHAGFVEKPHVKNGRGMFSVKNEYRHDGKLICTETCRYTILPQESGYLLASDSTFANDDHPFAFGDQEELGFGVRVNRKLRVKGGNGRILNADGLKDEKQVWGKATDWCDYSGTINDRHVGLTVMPHPDNFRRSWFHVRDYGLMLANPFGRKALTGGDKSSVSVQPGETLRLRFGVFIHDTPSAEQYSPAAAYRDYLKETQSPNAS</sequence>
<evidence type="ECO:0000313" key="2">
    <source>
        <dbReference type="EMBL" id="QDU47009.1"/>
    </source>
</evidence>
<keyword evidence="3" id="KW-1185">Reference proteome</keyword>
<organism evidence="2 3">
    <name type="scientific">Symmachiella dynata</name>
    <dbReference type="NCBI Taxonomy" id="2527995"/>
    <lineage>
        <taxon>Bacteria</taxon>
        <taxon>Pseudomonadati</taxon>
        <taxon>Planctomycetota</taxon>
        <taxon>Planctomycetia</taxon>
        <taxon>Planctomycetales</taxon>
        <taxon>Planctomycetaceae</taxon>
        <taxon>Symmachiella</taxon>
    </lineage>
</organism>
<evidence type="ECO:0008006" key="4">
    <source>
        <dbReference type="Google" id="ProtNLM"/>
    </source>
</evidence>
<accession>A0A517ZWZ4</accession>
<keyword evidence="1" id="KW-0732">Signal</keyword>
<dbReference type="InterPro" id="IPR029475">
    <property type="entry name" value="DUF6807"/>
</dbReference>
<dbReference type="KEGG" id="sdyn:Mal52_55370"/>
<proteinExistence type="predicted"/>
<dbReference type="Pfam" id="PF14100">
    <property type="entry name" value="DUF6807"/>
    <property type="match status" value="1"/>
</dbReference>
<dbReference type="Proteomes" id="UP000319383">
    <property type="component" value="Chromosome"/>
</dbReference>
<name>A0A517ZWZ4_9PLAN</name>
<dbReference type="EMBL" id="CP036276">
    <property type="protein sequence ID" value="QDU47009.1"/>
    <property type="molecule type" value="Genomic_DNA"/>
</dbReference>
<dbReference type="AlphaFoldDB" id="A0A517ZWZ4"/>
<evidence type="ECO:0000256" key="1">
    <source>
        <dbReference type="SAM" id="SignalP"/>
    </source>
</evidence>
<protein>
    <recommendedName>
        <fullName evidence="4">Methane oxygenase PmoA</fullName>
    </recommendedName>
</protein>
<gene>
    <name evidence="2" type="ORF">Mal52_55370</name>
</gene>
<feature type="chain" id="PRO_5021968900" description="Methane oxygenase PmoA" evidence="1">
    <location>
        <begin position="23"/>
        <end position="318"/>
    </location>
</feature>
<dbReference type="RefSeq" id="WP_145379612.1">
    <property type="nucleotide sequence ID" value="NZ_CP036276.1"/>
</dbReference>
<evidence type="ECO:0000313" key="3">
    <source>
        <dbReference type="Proteomes" id="UP000319383"/>
    </source>
</evidence>